<dbReference type="Proteomes" id="UP000321790">
    <property type="component" value="Unassembled WGS sequence"/>
</dbReference>
<evidence type="ECO:0000256" key="1">
    <source>
        <dbReference type="SAM" id="Phobius"/>
    </source>
</evidence>
<name>A0A5C7AZ94_9FLAO</name>
<evidence type="ECO:0000313" key="3">
    <source>
        <dbReference type="Proteomes" id="UP000321790"/>
    </source>
</evidence>
<protein>
    <submittedName>
        <fullName evidence="2">Uncharacterized protein</fullName>
    </submittedName>
</protein>
<keyword evidence="1" id="KW-0472">Membrane</keyword>
<dbReference type="AlphaFoldDB" id="A0A5C7AZ94"/>
<feature type="transmembrane region" description="Helical" evidence="1">
    <location>
        <begin position="7"/>
        <end position="26"/>
    </location>
</feature>
<reference evidence="3" key="1">
    <citation type="submission" date="2019-08" db="EMBL/GenBank/DDBJ databases">
        <title>Seonamhaeicola sediminis sp. nov., isolated from marine sediment.</title>
        <authorList>
            <person name="Cao W.R."/>
        </authorList>
    </citation>
    <scope>NUCLEOTIDE SEQUENCE [LARGE SCALE GENOMIC DNA]</scope>
    <source>
        <strain evidence="3">Gy8</strain>
    </source>
</reference>
<evidence type="ECO:0000313" key="2">
    <source>
        <dbReference type="EMBL" id="TXE12799.1"/>
    </source>
</evidence>
<comment type="caution">
    <text evidence="2">The sequence shown here is derived from an EMBL/GenBank/DDBJ whole genome shotgun (WGS) entry which is preliminary data.</text>
</comment>
<dbReference type="EMBL" id="VOSC01000012">
    <property type="protein sequence ID" value="TXE12799.1"/>
    <property type="molecule type" value="Genomic_DNA"/>
</dbReference>
<keyword evidence="3" id="KW-1185">Reference proteome</keyword>
<keyword evidence="1" id="KW-0812">Transmembrane</keyword>
<organism evidence="2 3">
    <name type="scientific">Seonamhaeicola algicola</name>
    <dbReference type="NCBI Taxonomy" id="1719036"/>
    <lineage>
        <taxon>Bacteria</taxon>
        <taxon>Pseudomonadati</taxon>
        <taxon>Bacteroidota</taxon>
        <taxon>Flavobacteriia</taxon>
        <taxon>Flavobacteriales</taxon>
        <taxon>Flavobacteriaceae</taxon>
    </lineage>
</organism>
<sequence length="66" mass="7591">MKLFRILTPEIILYIAIATGIILYTFLSDMKDESLTDFVIAMFIFIVICTFTVTKINDKIQGLKKN</sequence>
<accession>A0A5C7AZ94</accession>
<keyword evidence="1" id="KW-1133">Transmembrane helix</keyword>
<dbReference type="RefSeq" id="WP_147131429.1">
    <property type="nucleotide sequence ID" value="NZ_VOSC01000012.1"/>
</dbReference>
<proteinExistence type="predicted"/>
<feature type="transmembrane region" description="Helical" evidence="1">
    <location>
        <begin position="38"/>
        <end position="56"/>
    </location>
</feature>
<gene>
    <name evidence="2" type="ORF">FUA26_03090</name>
</gene>